<dbReference type="SMART" id="SM00271">
    <property type="entry name" value="DnaJ"/>
    <property type="match status" value="1"/>
</dbReference>
<reference evidence="3 4" key="1">
    <citation type="submission" date="2014-04" db="EMBL/GenBank/DDBJ databases">
        <authorList>
            <consortium name="DOE Joint Genome Institute"/>
            <person name="Kuo A."/>
            <person name="Girlanda M."/>
            <person name="Perotto S."/>
            <person name="Kohler A."/>
            <person name="Nagy L.G."/>
            <person name="Floudas D."/>
            <person name="Copeland A."/>
            <person name="Barry K.W."/>
            <person name="Cichocki N."/>
            <person name="Veneault-Fourrey C."/>
            <person name="LaButti K."/>
            <person name="Lindquist E.A."/>
            <person name="Lipzen A."/>
            <person name="Lundell T."/>
            <person name="Morin E."/>
            <person name="Murat C."/>
            <person name="Sun H."/>
            <person name="Tunlid A."/>
            <person name="Henrissat B."/>
            <person name="Grigoriev I.V."/>
            <person name="Hibbett D.S."/>
            <person name="Martin F."/>
            <person name="Nordberg H.P."/>
            <person name="Cantor M.N."/>
            <person name="Hua S.X."/>
        </authorList>
    </citation>
    <scope>NUCLEOTIDE SEQUENCE [LARGE SCALE GENOMIC DNA]</scope>
    <source>
        <strain evidence="3 4">MUT 4182</strain>
    </source>
</reference>
<dbReference type="GO" id="GO:0005739">
    <property type="term" value="C:mitochondrion"/>
    <property type="evidence" value="ECO:0007669"/>
    <property type="project" value="GOC"/>
</dbReference>
<feature type="domain" description="J" evidence="2">
    <location>
        <begin position="37"/>
        <end position="104"/>
    </location>
</feature>
<dbReference type="EMBL" id="KN822946">
    <property type="protein sequence ID" value="KIO33833.1"/>
    <property type="molecule type" value="Genomic_DNA"/>
</dbReference>
<proteinExistence type="predicted"/>
<accession>A0A0C3LIQ1</accession>
<dbReference type="STRING" id="1051891.A0A0C3LIQ1"/>
<dbReference type="GO" id="GO:0042407">
    <property type="term" value="P:cristae formation"/>
    <property type="evidence" value="ECO:0007669"/>
    <property type="project" value="TreeGrafter"/>
</dbReference>
<reference evidence="4" key="2">
    <citation type="submission" date="2015-01" db="EMBL/GenBank/DDBJ databases">
        <title>Evolutionary Origins and Diversification of the Mycorrhizal Mutualists.</title>
        <authorList>
            <consortium name="DOE Joint Genome Institute"/>
            <consortium name="Mycorrhizal Genomics Consortium"/>
            <person name="Kohler A."/>
            <person name="Kuo A."/>
            <person name="Nagy L.G."/>
            <person name="Floudas D."/>
            <person name="Copeland A."/>
            <person name="Barry K.W."/>
            <person name="Cichocki N."/>
            <person name="Veneault-Fourrey C."/>
            <person name="LaButti K."/>
            <person name="Lindquist E.A."/>
            <person name="Lipzen A."/>
            <person name="Lundell T."/>
            <person name="Morin E."/>
            <person name="Murat C."/>
            <person name="Riley R."/>
            <person name="Ohm R."/>
            <person name="Sun H."/>
            <person name="Tunlid A."/>
            <person name="Henrissat B."/>
            <person name="Grigoriev I.V."/>
            <person name="Hibbett D.S."/>
            <person name="Martin F."/>
        </authorList>
    </citation>
    <scope>NUCLEOTIDE SEQUENCE [LARGE SCALE GENOMIC DNA]</scope>
    <source>
        <strain evidence="4">MUT 4182</strain>
    </source>
</reference>
<dbReference type="PROSITE" id="PS00636">
    <property type="entry name" value="DNAJ_1"/>
    <property type="match status" value="1"/>
</dbReference>
<dbReference type="HOGENOM" id="CLU_691147_0_0_1"/>
<dbReference type="CDD" id="cd06257">
    <property type="entry name" value="DnaJ"/>
    <property type="match status" value="1"/>
</dbReference>
<dbReference type="Gene3D" id="1.10.287.110">
    <property type="entry name" value="DnaJ domain"/>
    <property type="match status" value="1"/>
</dbReference>
<dbReference type="InterPro" id="IPR055225">
    <property type="entry name" value="DNAJC11-like_beta-barrel"/>
</dbReference>
<dbReference type="InterPro" id="IPR052243">
    <property type="entry name" value="Mito_inner_membrane_organizer"/>
</dbReference>
<feature type="region of interest" description="Disordered" evidence="1">
    <location>
        <begin position="1"/>
        <end position="30"/>
    </location>
</feature>
<dbReference type="AlphaFoldDB" id="A0A0C3LIQ1"/>
<dbReference type="Pfam" id="PF22774">
    <property type="entry name" value="DNAJC11_beta-barrel"/>
    <property type="match status" value="1"/>
</dbReference>
<evidence type="ECO:0000313" key="4">
    <source>
        <dbReference type="Proteomes" id="UP000054248"/>
    </source>
</evidence>
<dbReference type="InterPro" id="IPR036869">
    <property type="entry name" value="J_dom_sf"/>
</dbReference>
<dbReference type="Pfam" id="PF00226">
    <property type="entry name" value="DnaJ"/>
    <property type="match status" value="1"/>
</dbReference>
<keyword evidence="4" id="KW-1185">Reference proteome</keyword>
<dbReference type="PANTHER" id="PTHR44157">
    <property type="entry name" value="DNAJ HOMOLOG SUBFAMILY C MEMBER 11"/>
    <property type="match status" value="1"/>
</dbReference>
<protein>
    <recommendedName>
        <fullName evidence="2">J domain-containing protein</fullName>
    </recommendedName>
</protein>
<name>A0A0C3LIQ1_9AGAM</name>
<dbReference type="PROSITE" id="PS50076">
    <property type="entry name" value="DNAJ_2"/>
    <property type="match status" value="1"/>
</dbReference>
<dbReference type="InterPro" id="IPR018253">
    <property type="entry name" value="DnaJ_domain_CS"/>
</dbReference>
<dbReference type="Proteomes" id="UP000054248">
    <property type="component" value="Unassembled WGS sequence"/>
</dbReference>
<dbReference type="OrthoDB" id="3140340at2759"/>
<gene>
    <name evidence="3" type="ORF">M407DRAFT_17434</name>
</gene>
<dbReference type="InterPro" id="IPR001623">
    <property type="entry name" value="DnaJ_domain"/>
</dbReference>
<dbReference type="PRINTS" id="PR00625">
    <property type="entry name" value="JDOMAIN"/>
</dbReference>
<evidence type="ECO:0000313" key="3">
    <source>
        <dbReference type="EMBL" id="KIO33833.1"/>
    </source>
</evidence>
<evidence type="ECO:0000259" key="2">
    <source>
        <dbReference type="PROSITE" id="PS50076"/>
    </source>
</evidence>
<organism evidence="3 4">
    <name type="scientific">Tulasnella calospora MUT 4182</name>
    <dbReference type="NCBI Taxonomy" id="1051891"/>
    <lineage>
        <taxon>Eukaryota</taxon>
        <taxon>Fungi</taxon>
        <taxon>Dikarya</taxon>
        <taxon>Basidiomycota</taxon>
        <taxon>Agaricomycotina</taxon>
        <taxon>Agaricomycetes</taxon>
        <taxon>Cantharellales</taxon>
        <taxon>Tulasnellaceae</taxon>
        <taxon>Tulasnella</taxon>
    </lineage>
</organism>
<dbReference type="PANTHER" id="PTHR44157:SF1">
    <property type="entry name" value="DNAJ HOMOLOG SUBFAMILY C MEMBER 11"/>
    <property type="match status" value="1"/>
</dbReference>
<evidence type="ECO:0000256" key="1">
    <source>
        <dbReference type="SAM" id="MobiDB-lite"/>
    </source>
</evidence>
<sequence length="399" mass="43140">MDSGLGSKFGQDDEELDMSSPGLLDESLETKPIPNDTLYSILNVPKTAPAAEIRERYRELAVLLHPDKAPPEHRQAAETQFRNLQRAFEVLLDPEKRAVYDALGEEGLKSEWRVGLKGKSPEQLRDDYATFVAKRSEALADRVFMPVSNTFTCEVDTSGTFRRSPYQRARGTSAEVRRLALGSKYKTQLTNSTSATLSATLFQVTADGKARLGRGLSGAIRHQFSPGLYFAASSSLLGARVVNLKAGYTVDSYTEAEVEGTSPLILFAPTFKVSVNRRLHLNAVGSLSYFSGSTILQSPSSFSVSYARSASAPPSRTPLIASETHSHETTLELAGNGGSVSTGYTIPLTRALTMQTGASKPLLTGELNLFLKADLRLARGLVFTCATFIGTGGLHLHLG</sequence>
<dbReference type="SUPFAM" id="SSF46565">
    <property type="entry name" value="Chaperone J-domain"/>
    <property type="match status" value="1"/>
</dbReference>